<name>A0A939DAH5_CLOAM</name>
<dbReference type="Proteomes" id="UP000664545">
    <property type="component" value="Unassembled WGS sequence"/>
</dbReference>
<dbReference type="EMBL" id="JAFJZZ010000006">
    <property type="protein sequence ID" value="MBN7774120.1"/>
    <property type="molecule type" value="Genomic_DNA"/>
</dbReference>
<accession>A0A939DAH5</accession>
<dbReference type="NCBIfam" id="TIGR02837">
    <property type="entry name" value="spore_II_R"/>
    <property type="match status" value="1"/>
</dbReference>
<organism evidence="1 2">
    <name type="scientific">Clostridium aminobutyricum</name>
    <dbReference type="NCBI Taxonomy" id="33953"/>
    <lineage>
        <taxon>Bacteria</taxon>
        <taxon>Bacillati</taxon>
        <taxon>Bacillota</taxon>
        <taxon>Clostridia</taxon>
        <taxon>Eubacteriales</taxon>
        <taxon>Clostridiaceae</taxon>
        <taxon>Clostridium</taxon>
    </lineage>
</organism>
<protein>
    <submittedName>
        <fullName evidence="1">Stage II sporulation protein R</fullName>
    </submittedName>
</protein>
<dbReference type="Pfam" id="PF09551">
    <property type="entry name" value="Spore_II_R"/>
    <property type="match status" value="1"/>
</dbReference>
<evidence type="ECO:0000313" key="2">
    <source>
        <dbReference type="Proteomes" id="UP000664545"/>
    </source>
</evidence>
<proteinExistence type="predicted"/>
<dbReference type="AlphaFoldDB" id="A0A939DAH5"/>
<keyword evidence="2" id="KW-1185">Reference proteome</keyword>
<gene>
    <name evidence="1" type="primary">spoIIR</name>
    <name evidence="1" type="ORF">JYB65_12160</name>
</gene>
<reference evidence="1" key="1">
    <citation type="submission" date="2021-02" db="EMBL/GenBank/DDBJ databases">
        <title>Abyssanaerobacter marinus gen.nov., sp., nov, anaerobic bacterium isolated from the Onnuri vent field of Indian Ocean and suggestion of Mogibacteriaceae fam. nov., and proposal of reclassification of ambiguous this family's genus member.</title>
        <authorList>
            <person name="Kim Y.J."/>
            <person name="Yang J.-A."/>
        </authorList>
    </citation>
    <scope>NUCLEOTIDE SEQUENCE</scope>
    <source>
        <strain evidence="1">DSM 2634</strain>
    </source>
</reference>
<dbReference type="InterPro" id="IPR014202">
    <property type="entry name" value="Spore_II_R"/>
</dbReference>
<comment type="caution">
    <text evidence="1">The sequence shown here is derived from an EMBL/GenBank/DDBJ whole genome shotgun (WGS) entry which is preliminary data.</text>
</comment>
<evidence type="ECO:0000313" key="1">
    <source>
        <dbReference type="EMBL" id="MBN7774120.1"/>
    </source>
</evidence>
<sequence length="227" mass="25732">MRLNNRKMQAMLFILICMIVYTGWYTSTRDNDDYYTGIIRFHVIANSDSTEDQELKLKVRDGVLEAVNEELVKETMAQYDADAVECSVEQVSLNIDESREYLQNHLDLIEDIAEDIIKQNGYSYTASAELGVRWIPTKTYGDTTFPAGNYEALNITIGEGEGQNWWCVLYPPLCLIDSKEQGTQVNTSEPGITAELVKLRDSNKNEIPTGVAIKLKFKTLEVIQGKK</sequence>
<dbReference type="RefSeq" id="WP_206582960.1">
    <property type="nucleotide sequence ID" value="NZ_JAFJZZ010000006.1"/>
</dbReference>